<dbReference type="EMBL" id="JAESVA010000002">
    <property type="protein sequence ID" value="MCB8880129.1"/>
    <property type="molecule type" value="Genomic_DNA"/>
</dbReference>
<dbReference type="RefSeq" id="WP_227306735.1">
    <property type="nucleotide sequence ID" value="NZ_JAESVA010000002.1"/>
</dbReference>
<comment type="caution">
    <text evidence="1">The sequence shown here is derived from an EMBL/GenBank/DDBJ whole genome shotgun (WGS) entry which is preliminary data.</text>
</comment>
<sequence length="182" mass="20470">MSWRQNGRARVSTRNPQAQAVCDRCGFRYNLVDLKWQHDWRGTRLQNLYRRVCTPCLDKPFEHFRPIILPPDPVPVYQPRPDLYARQMPYIMTDTQGREITDTNAVFLTASSAPQPPPLSNANSTVTGVMVDNLSFPLLDDQGRTITADGLGPSPDILTNAQAQDRYILRAPLGGPVILIPD</sequence>
<dbReference type="Proteomes" id="UP000721844">
    <property type="component" value="Unassembled WGS sequence"/>
</dbReference>
<keyword evidence="2" id="KW-1185">Reference proteome</keyword>
<proteinExistence type="predicted"/>
<evidence type="ECO:0000313" key="1">
    <source>
        <dbReference type="EMBL" id="MCB8880129.1"/>
    </source>
</evidence>
<evidence type="ECO:0000313" key="2">
    <source>
        <dbReference type="Proteomes" id="UP000721844"/>
    </source>
</evidence>
<accession>A0A963YZV7</accession>
<gene>
    <name evidence="1" type="ORF">ACELLULO517_07770</name>
</gene>
<organism evidence="1 2">
    <name type="scientific">Acidisoma cellulosilyticum</name>
    <dbReference type="NCBI Taxonomy" id="2802395"/>
    <lineage>
        <taxon>Bacteria</taxon>
        <taxon>Pseudomonadati</taxon>
        <taxon>Pseudomonadota</taxon>
        <taxon>Alphaproteobacteria</taxon>
        <taxon>Acetobacterales</taxon>
        <taxon>Acidocellaceae</taxon>
        <taxon>Acidisoma</taxon>
    </lineage>
</organism>
<dbReference type="AlphaFoldDB" id="A0A963YZV7"/>
<reference evidence="1 2" key="1">
    <citation type="journal article" date="2021" name="Microorganisms">
        <title>Acidisoma silvae sp. nov. and Acidisomacellulosilytica sp. nov., Two Acidophilic Bacteria Isolated from Decaying Wood, Hydrolyzing Cellulose and Producing Poly-3-hydroxybutyrate.</title>
        <authorList>
            <person name="Mieszkin S."/>
            <person name="Pouder E."/>
            <person name="Uroz S."/>
            <person name="Simon-Colin C."/>
            <person name="Alain K."/>
        </authorList>
    </citation>
    <scope>NUCLEOTIDE SEQUENCE [LARGE SCALE GENOMIC DNA]</scope>
    <source>
        <strain evidence="1 2">HW T5.17</strain>
    </source>
</reference>
<name>A0A963YZV7_9PROT</name>
<protein>
    <submittedName>
        <fullName evidence="1">Uncharacterized protein</fullName>
    </submittedName>
</protein>